<dbReference type="SUPFAM" id="SSF101386">
    <property type="entry name" value="all-alpha NTP pyrophosphatases"/>
    <property type="match status" value="1"/>
</dbReference>
<gene>
    <name evidence="1" type="ORF">B7712_04255</name>
</gene>
<name>A0A1X1GL75_STROR</name>
<evidence type="ECO:0000313" key="1">
    <source>
        <dbReference type="EMBL" id="ORO71872.1"/>
    </source>
</evidence>
<dbReference type="AlphaFoldDB" id="A0A1X1GL75"/>
<protein>
    <recommendedName>
        <fullName evidence="3">DNA-binding protein</fullName>
    </recommendedName>
</protein>
<reference evidence="1 2" key="1">
    <citation type="journal article" date="2016" name="Eur. J. Clin. Microbiol. Infect. Dis.">
        <title>Whole genome sequencing as a tool for phylogenetic analysis of clinical strains of Mitis group streptococci.</title>
        <authorList>
            <person name="Rasmussen L.H."/>
            <person name="Dargis R."/>
            <person name="Hojholt K."/>
            <person name="Christensen J.J."/>
            <person name="Skovgaard O."/>
            <person name="Justesen U.S."/>
            <person name="Rosenvinge F.S."/>
            <person name="Moser C."/>
            <person name="Lukjancenko O."/>
            <person name="Rasmussen S."/>
            <person name="Nielsen X.C."/>
        </authorList>
    </citation>
    <scope>NUCLEOTIDE SEQUENCE [LARGE SCALE GENOMIC DNA]</scope>
    <source>
        <strain evidence="1 2">B_007274_11</strain>
    </source>
</reference>
<organism evidence="1 2">
    <name type="scientific">Streptococcus oralis subsp. oralis</name>
    <dbReference type="NCBI Taxonomy" id="1891914"/>
    <lineage>
        <taxon>Bacteria</taxon>
        <taxon>Bacillati</taxon>
        <taxon>Bacillota</taxon>
        <taxon>Bacilli</taxon>
        <taxon>Lactobacillales</taxon>
        <taxon>Streptococcaceae</taxon>
        <taxon>Streptococcus</taxon>
    </lineage>
</organism>
<accession>A0A1X1GL75</accession>
<evidence type="ECO:0000313" key="2">
    <source>
        <dbReference type="Proteomes" id="UP000193160"/>
    </source>
</evidence>
<dbReference type="Gene3D" id="1.10.287.1080">
    <property type="entry name" value="MazG-like"/>
    <property type="match status" value="1"/>
</dbReference>
<dbReference type="EMBL" id="NCUT01000028">
    <property type="protein sequence ID" value="ORO71872.1"/>
    <property type="molecule type" value="Genomic_DNA"/>
</dbReference>
<dbReference type="Proteomes" id="UP000193160">
    <property type="component" value="Unassembled WGS sequence"/>
</dbReference>
<evidence type="ECO:0008006" key="3">
    <source>
        <dbReference type="Google" id="ProtNLM"/>
    </source>
</evidence>
<proteinExistence type="predicted"/>
<sequence>MELKELIENVQQWSKDRGLDKADSRKQLLKLYEEFGELVQGHLKGNVEQVKDSIGDMLVVEIIYCQQRGIEFDGNHKQNLCFPNDVTNILQWIAIFIGDLTGNIGTGTSKTNIYDINDCLYLVSEKYSTTLEACLELAWNEIKDRKGKMVDGVFVKEEDLSK</sequence>
<keyword evidence="2" id="KW-1185">Reference proteome</keyword>
<dbReference type="CDD" id="cd11540">
    <property type="entry name" value="NTP-PPase_u3"/>
    <property type="match status" value="1"/>
</dbReference>
<comment type="caution">
    <text evidence="1">The sequence shown here is derived from an EMBL/GenBank/DDBJ whole genome shotgun (WGS) entry which is preliminary data.</text>
</comment>
<dbReference type="RefSeq" id="WP_084849380.1">
    <property type="nucleotide sequence ID" value="NZ_NCUI01000025.1"/>
</dbReference>